<dbReference type="AlphaFoldDB" id="Q7UX08"/>
<evidence type="ECO:0000313" key="2">
    <source>
        <dbReference type="EMBL" id="CAD72204.1"/>
    </source>
</evidence>
<dbReference type="GO" id="GO:0004497">
    <property type="term" value="F:monooxygenase activity"/>
    <property type="evidence" value="ECO:0007669"/>
    <property type="project" value="UniProtKB-KW"/>
</dbReference>
<dbReference type="eggNOG" id="COG1231">
    <property type="taxonomic scope" value="Bacteria"/>
</dbReference>
<organism evidence="2 3">
    <name type="scientific">Rhodopirellula baltica (strain DSM 10527 / NCIMB 13988 / SH1)</name>
    <dbReference type="NCBI Taxonomy" id="243090"/>
    <lineage>
        <taxon>Bacteria</taxon>
        <taxon>Pseudomonadati</taxon>
        <taxon>Planctomycetota</taxon>
        <taxon>Planctomycetia</taxon>
        <taxon>Pirellulales</taxon>
        <taxon>Pirellulaceae</taxon>
        <taxon>Rhodopirellula</taxon>
    </lineage>
</organism>
<protein>
    <submittedName>
        <fullName evidence="2">Similar to monooxygenase</fullName>
        <ecNumber evidence="2">1.14.13.-</ecNumber>
    </submittedName>
</protein>
<dbReference type="KEGG" id="rba:RB1639"/>
<keyword evidence="2" id="KW-0503">Monooxygenase</keyword>
<dbReference type="EnsemblBacteria" id="CAD72204">
    <property type="protein sequence ID" value="CAD72204"/>
    <property type="gene ID" value="RB1639"/>
</dbReference>
<accession>Q7UX08</accession>
<keyword evidence="3" id="KW-1185">Reference proteome</keyword>
<dbReference type="STRING" id="243090.RB1639"/>
<dbReference type="PANTHER" id="PTHR42923">
    <property type="entry name" value="PROTOPORPHYRINOGEN OXIDASE"/>
    <property type="match status" value="1"/>
</dbReference>
<gene>
    <name evidence="2" type="ordered locus">RB1639</name>
</gene>
<dbReference type="EC" id="1.14.13.-" evidence="2"/>
<feature type="domain" description="Amine oxidase" evidence="1">
    <location>
        <begin position="124"/>
        <end position="589"/>
    </location>
</feature>
<reference evidence="2 3" key="1">
    <citation type="journal article" date="2003" name="Proc. Natl. Acad. Sci. U.S.A.">
        <title>Complete genome sequence of the marine planctomycete Pirellula sp. strain 1.</title>
        <authorList>
            <person name="Gloeckner F.O."/>
            <person name="Kube M."/>
            <person name="Bauer M."/>
            <person name="Teeling H."/>
            <person name="Lombardot T."/>
            <person name="Ludwig W."/>
            <person name="Gade D."/>
            <person name="Beck A."/>
            <person name="Borzym K."/>
            <person name="Heitmann K."/>
            <person name="Rabus R."/>
            <person name="Schlesner H."/>
            <person name="Amann R."/>
            <person name="Reinhardt R."/>
        </authorList>
    </citation>
    <scope>NUCLEOTIDE SEQUENCE [LARGE SCALE GENOMIC DNA]</scope>
    <source>
        <strain evidence="3">DSM 10527 / NCIMB 13988 / SH1</strain>
    </source>
</reference>
<dbReference type="PATRIC" id="fig|243090.15.peg.767"/>
<dbReference type="EMBL" id="BX294135">
    <property type="protein sequence ID" value="CAD72204.1"/>
    <property type="molecule type" value="Genomic_DNA"/>
</dbReference>
<dbReference type="InterPro" id="IPR036188">
    <property type="entry name" value="FAD/NAD-bd_sf"/>
</dbReference>
<dbReference type="GO" id="GO:0016491">
    <property type="term" value="F:oxidoreductase activity"/>
    <property type="evidence" value="ECO:0000318"/>
    <property type="project" value="GO_Central"/>
</dbReference>
<proteinExistence type="predicted"/>
<evidence type="ECO:0000313" key="3">
    <source>
        <dbReference type="Proteomes" id="UP000001025"/>
    </source>
</evidence>
<dbReference type="PANTHER" id="PTHR42923:SF39">
    <property type="entry name" value="AMINO OXIDASE"/>
    <property type="match status" value="1"/>
</dbReference>
<sequence length="599" mass="66627">MDSVPDRSNDRSLGRRTDDCDLLQLCRLPIENQRSFRMNSQARRLRYTRRDLLSSVLGAGALACVGCDSLSSKWSGALPFSGSMLTPNREIGHWLRVPDTERFPSKSDDIRRHASCIIVGCGAAGLSAGYELLKSGIDDFLILELESSPGGTSKSTQYKSDSFGSLRAPWGAHYLPLPGTHNEPLRSFLEDCGVLDQNGEPAEQMLCRDPEERVWANGQWQYGLLPLSDASSQDISQIERFQKEMSEYAQQTDASGKPWFVLPTSQASDDPECLSLDQLSMMQWMQSREFDSPRLLWLVDHSCRDDYGLRADQTSAWAGIFYFASRLLKPSSSAESAPVLTWPEGNGFLIDQLAQRVGDRVEKNQAVLSIRLNEDGVHTLHSFDTQTQKQVNFTADSVILAVPQFIASQLLPDSLGDIKQKRIEAARSFQYGSWLVANVALKDRPKETQPAMCWDNVRYQSDSLGYVNAGHQTGRDHGGTVLTWYQALTTDNAAITRTELLNLTWQEAAEVVCSDLEVMHADIRNQIETLDVMVWGHAMIQPIVGSRSNPMRARASDSIGNIHFAASDLSGVALFEEAFDHGRRAAQAVAQSKVRRKST</sequence>
<dbReference type="OrthoDB" id="231484at2"/>
<keyword evidence="2" id="KW-0560">Oxidoreductase</keyword>
<dbReference type="SUPFAM" id="SSF51905">
    <property type="entry name" value="FAD/NAD(P)-binding domain"/>
    <property type="match status" value="1"/>
</dbReference>
<dbReference type="HOGENOM" id="CLU_020971_0_0_0"/>
<dbReference type="Gene3D" id="3.50.50.60">
    <property type="entry name" value="FAD/NAD(P)-binding domain"/>
    <property type="match status" value="1"/>
</dbReference>
<evidence type="ECO:0000259" key="1">
    <source>
        <dbReference type="Pfam" id="PF01593"/>
    </source>
</evidence>
<dbReference type="InterPro" id="IPR002937">
    <property type="entry name" value="Amino_oxidase"/>
</dbReference>
<name>Q7UX08_RHOBA</name>
<dbReference type="Proteomes" id="UP000001025">
    <property type="component" value="Chromosome"/>
</dbReference>
<dbReference type="InParanoid" id="Q7UX08"/>
<dbReference type="InterPro" id="IPR050464">
    <property type="entry name" value="Zeta_carotene_desat/Oxidored"/>
</dbReference>
<dbReference type="Pfam" id="PF01593">
    <property type="entry name" value="Amino_oxidase"/>
    <property type="match status" value="1"/>
</dbReference>